<evidence type="ECO:0000313" key="2">
    <source>
        <dbReference type="Proteomes" id="UP000282321"/>
    </source>
</evidence>
<organism evidence="1 2">
    <name type="scientific">candidate division TA06 bacterium</name>
    <dbReference type="NCBI Taxonomy" id="2250710"/>
    <lineage>
        <taxon>Bacteria</taxon>
        <taxon>Bacteria division TA06</taxon>
    </lineage>
</organism>
<sequence length="278" mass="31423">MKRSVVLSVSFILLIAFFAGCSISPTNSDKSAIEDLILTDATWFNADSHYGEETLPTTIMTQFDQIFLWYRTRDTSQSITREINVNISGDSAYVTVIGHIPGILHIYGNLNGDTVIVEKQFTDIWTRSAIFKKDTVSTYHRGWRLYAISGTEITTDSNNVQIDSVRITLQNTGLDTLITDVTNLVKREDIIKVKPGDHANITIYTNESDAFAFLHSHMWRWRFQKDSTIAGVYHGSWTTPHNPGIYRVGFDVLSNGTLTDDSIPYDANLWGFHYLVNP</sequence>
<accession>A0A660SAL0</accession>
<gene>
    <name evidence="1" type="ORF">DRP44_01880</name>
</gene>
<evidence type="ECO:0000313" key="1">
    <source>
        <dbReference type="EMBL" id="RKX67652.1"/>
    </source>
</evidence>
<dbReference type="PROSITE" id="PS51257">
    <property type="entry name" value="PROKAR_LIPOPROTEIN"/>
    <property type="match status" value="1"/>
</dbReference>
<dbReference type="AlphaFoldDB" id="A0A660SAL0"/>
<dbReference type="Proteomes" id="UP000282321">
    <property type="component" value="Unassembled WGS sequence"/>
</dbReference>
<reference evidence="1 2" key="1">
    <citation type="submission" date="2018-06" db="EMBL/GenBank/DDBJ databases">
        <title>Extensive metabolic versatility and redundancy in microbially diverse, dynamic hydrothermal sediments.</title>
        <authorList>
            <person name="Dombrowski N."/>
            <person name="Teske A."/>
            <person name="Baker B.J."/>
        </authorList>
    </citation>
    <scope>NUCLEOTIDE SEQUENCE [LARGE SCALE GENOMIC DNA]</scope>
    <source>
        <strain evidence="1">B35_G9</strain>
    </source>
</reference>
<protein>
    <submittedName>
        <fullName evidence="1">Uncharacterized protein</fullName>
    </submittedName>
</protein>
<proteinExistence type="predicted"/>
<dbReference type="EMBL" id="QNBC01000014">
    <property type="protein sequence ID" value="RKX67652.1"/>
    <property type="molecule type" value="Genomic_DNA"/>
</dbReference>
<name>A0A660SAL0_UNCT6</name>
<comment type="caution">
    <text evidence="1">The sequence shown here is derived from an EMBL/GenBank/DDBJ whole genome shotgun (WGS) entry which is preliminary data.</text>
</comment>